<dbReference type="Gene3D" id="1.20.1250.20">
    <property type="entry name" value="MFS general substrate transporter like domains"/>
    <property type="match status" value="1"/>
</dbReference>
<feature type="transmembrane region" description="Helical" evidence="4">
    <location>
        <begin position="139"/>
        <end position="162"/>
    </location>
</feature>
<evidence type="ECO:0000256" key="2">
    <source>
        <dbReference type="ARBA" id="ARBA00022989"/>
    </source>
</evidence>
<dbReference type="PROSITE" id="PS50850">
    <property type="entry name" value="MFS"/>
    <property type="match status" value="1"/>
</dbReference>
<sequence length="390" mass="38440">MPEPALPRHAELLVGLAVCAVGLATTIPLPLYGQYAARGGYGAGALAMAFACYAATVIVSAPLLGPLPDRIGRKPCVLLGVALAALSTLLLAIFPSIPALAVARVAQGLGMGCVAGAAAAWAAELAGGGAAGGRRAAGVIALATIGSFGVGGILTLGAVAAWPGMLPPVTFAAHIGFALLLLALVARLPETLPRSLAARQAGWLRLPAFPRGSWATTAAIIPGWGATGIVLTSVQSVLAQQGHALLGPLAACGMMLAGVLVQQAFRRMRPRPAVRLGLAVLMLGSGLCFWGAAWGGGLWPLLLGGAVVGIGTYAFVYPGGLAAVAEAASGEDRARAVAGYFVVAHLGFSAVPLAVGLAVDALGAGMALALAWAGLLAGAIGIGVASARSG</sequence>
<feature type="transmembrane region" description="Helical" evidence="4">
    <location>
        <begin position="365"/>
        <end position="387"/>
    </location>
</feature>
<feature type="transmembrane region" description="Helical" evidence="4">
    <location>
        <begin position="109"/>
        <end position="127"/>
    </location>
</feature>
<evidence type="ECO:0000256" key="4">
    <source>
        <dbReference type="SAM" id="Phobius"/>
    </source>
</evidence>
<dbReference type="EMBL" id="JAUFPN010000033">
    <property type="protein sequence ID" value="MDN3563481.1"/>
    <property type="molecule type" value="Genomic_DNA"/>
</dbReference>
<feature type="transmembrane region" description="Helical" evidence="4">
    <location>
        <begin position="12"/>
        <end position="31"/>
    </location>
</feature>
<accession>A0ABT8A1B6</accession>
<name>A0ABT8A1B6_9PROT</name>
<dbReference type="PANTHER" id="PTHR23521">
    <property type="entry name" value="TRANSPORTER MFS SUPERFAMILY"/>
    <property type="match status" value="1"/>
</dbReference>
<dbReference type="Proteomes" id="UP001529369">
    <property type="component" value="Unassembled WGS sequence"/>
</dbReference>
<dbReference type="InterPro" id="IPR020846">
    <property type="entry name" value="MFS_dom"/>
</dbReference>
<dbReference type="InterPro" id="IPR011701">
    <property type="entry name" value="MFS"/>
</dbReference>
<feature type="transmembrane region" description="Helical" evidence="4">
    <location>
        <begin position="273"/>
        <end position="293"/>
    </location>
</feature>
<proteinExistence type="predicted"/>
<feature type="transmembrane region" description="Helical" evidence="4">
    <location>
        <begin position="337"/>
        <end position="359"/>
    </location>
</feature>
<keyword evidence="3 4" id="KW-0472">Membrane</keyword>
<dbReference type="SUPFAM" id="SSF103473">
    <property type="entry name" value="MFS general substrate transporter"/>
    <property type="match status" value="1"/>
</dbReference>
<feature type="transmembrane region" description="Helical" evidence="4">
    <location>
        <begin position="299"/>
        <end position="325"/>
    </location>
</feature>
<dbReference type="PANTHER" id="PTHR23521:SF3">
    <property type="entry name" value="MFS TRANSPORTER"/>
    <property type="match status" value="1"/>
</dbReference>
<feature type="transmembrane region" description="Helical" evidence="4">
    <location>
        <begin position="43"/>
        <end position="64"/>
    </location>
</feature>
<comment type="caution">
    <text evidence="6">The sequence shown here is derived from an EMBL/GenBank/DDBJ whole genome shotgun (WGS) entry which is preliminary data.</text>
</comment>
<dbReference type="RefSeq" id="WP_290315221.1">
    <property type="nucleotide sequence ID" value="NZ_JAUFPN010000033.1"/>
</dbReference>
<keyword evidence="1 4" id="KW-0812">Transmembrane</keyword>
<feature type="transmembrane region" description="Helical" evidence="4">
    <location>
        <begin position="243"/>
        <end position="261"/>
    </location>
</feature>
<evidence type="ECO:0000313" key="6">
    <source>
        <dbReference type="EMBL" id="MDN3563481.1"/>
    </source>
</evidence>
<reference evidence="7" key="1">
    <citation type="journal article" date="2019" name="Int. J. Syst. Evol. Microbiol.">
        <title>The Global Catalogue of Microorganisms (GCM) 10K type strain sequencing project: providing services to taxonomists for standard genome sequencing and annotation.</title>
        <authorList>
            <consortium name="The Broad Institute Genomics Platform"/>
            <consortium name="The Broad Institute Genome Sequencing Center for Infectious Disease"/>
            <person name="Wu L."/>
            <person name="Ma J."/>
        </authorList>
    </citation>
    <scope>NUCLEOTIDE SEQUENCE [LARGE SCALE GENOMIC DNA]</scope>
    <source>
        <strain evidence="7">CECT 7131</strain>
    </source>
</reference>
<feature type="transmembrane region" description="Helical" evidence="4">
    <location>
        <begin position="168"/>
        <end position="188"/>
    </location>
</feature>
<evidence type="ECO:0000313" key="7">
    <source>
        <dbReference type="Proteomes" id="UP001529369"/>
    </source>
</evidence>
<evidence type="ECO:0000259" key="5">
    <source>
        <dbReference type="PROSITE" id="PS50850"/>
    </source>
</evidence>
<protein>
    <submittedName>
        <fullName evidence="6">MFS transporter</fullName>
    </submittedName>
</protein>
<feature type="transmembrane region" description="Helical" evidence="4">
    <location>
        <begin position="209"/>
        <end position="231"/>
    </location>
</feature>
<keyword evidence="7" id="KW-1185">Reference proteome</keyword>
<dbReference type="InterPro" id="IPR036259">
    <property type="entry name" value="MFS_trans_sf"/>
</dbReference>
<evidence type="ECO:0000256" key="3">
    <source>
        <dbReference type="ARBA" id="ARBA00023136"/>
    </source>
</evidence>
<feature type="transmembrane region" description="Helical" evidence="4">
    <location>
        <begin position="76"/>
        <end position="97"/>
    </location>
</feature>
<organism evidence="6 7">
    <name type="scientific">Paeniroseomonas aquatica</name>
    <dbReference type="NCBI Taxonomy" id="373043"/>
    <lineage>
        <taxon>Bacteria</taxon>
        <taxon>Pseudomonadati</taxon>
        <taxon>Pseudomonadota</taxon>
        <taxon>Alphaproteobacteria</taxon>
        <taxon>Acetobacterales</taxon>
        <taxon>Acetobacteraceae</taxon>
        <taxon>Paeniroseomonas</taxon>
    </lineage>
</organism>
<feature type="domain" description="Major facilitator superfamily (MFS) profile" evidence="5">
    <location>
        <begin position="10"/>
        <end position="390"/>
    </location>
</feature>
<gene>
    <name evidence="6" type="ORF">QWZ14_03715</name>
</gene>
<evidence type="ECO:0000256" key="1">
    <source>
        <dbReference type="ARBA" id="ARBA00022692"/>
    </source>
</evidence>
<keyword evidence="2 4" id="KW-1133">Transmembrane helix</keyword>
<dbReference type="Pfam" id="PF07690">
    <property type="entry name" value="MFS_1"/>
    <property type="match status" value="1"/>
</dbReference>